<accession>A0A3S0XW31</accession>
<evidence type="ECO:0000313" key="4">
    <source>
        <dbReference type="EMBL" id="QPK23806.1"/>
    </source>
</evidence>
<proteinExistence type="predicted"/>
<evidence type="ECO:0000313" key="5">
    <source>
        <dbReference type="Proteomes" id="UP000269351"/>
    </source>
</evidence>
<sequence length="330" mass="35432">MIKPELKPLTPVQPGYALLLLRAWKGAEEGVTISVLRNQDHLYLGNNGQWSSGEVFLTLSPLAQYDDVPGVQVGPTFLDPLLANRQAAYRITVKDIATSDIGVLTITDGLLSSQASGENNPLATVQPVEEAPVQEISIPEPQPEPNPEPTPEPPAPVPQLQVRTDAASDKPKSGKTGVLIAIVILILILLAAAAWWFTRSPTPAAATTTAPSVAKVSGPCGDDQMKNSDELEFVKGCLRSQPSSAQLIDVISKAKAGKRCDIAQRLYAYKAQSGDTQMAMRYAQEYDPQTAKAGGCFSPDAQTAAYWYETIVNKDPQNNDAKARLATLKK</sequence>
<organism evidence="4 5">
    <name type="scientific">Pectobacterium brasiliense</name>
    <dbReference type="NCBI Taxonomy" id="180957"/>
    <lineage>
        <taxon>Bacteria</taxon>
        <taxon>Pseudomonadati</taxon>
        <taxon>Pseudomonadota</taxon>
        <taxon>Gammaproteobacteria</taxon>
        <taxon>Enterobacterales</taxon>
        <taxon>Pectobacteriaceae</taxon>
        <taxon>Pectobacterium</taxon>
    </lineage>
</organism>
<feature type="compositionally biased region" description="Pro residues" evidence="1">
    <location>
        <begin position="140"/>
        <end position="157"/>
    </location>
</feature>
<evidence type="ECO:0000256" key="1">
    <source>
        <dbReference type="SAM" id="MobiDB-lite"/>
    </source>
</evidence>
<evidence type="ECO:0000313" key="3">
    <source>
        <dbReference type="EMBL" id="MBN3106133.1"/>
    </source>
</evidence>
<keyword evidence="2" id="KW-0812">Transmembrane</keyword>
<dbReference type="EMBL" id="JACGET010000011">
    <property type="protein sequence ID" value="MBN3106133.1"/>
    <property type="molecule type" value="Genomic_DNA"/>
</dbReference>
<keyword evidence="2" id="KW-1133">Transmembrane helix</keyword>
<dbReference type="RefSeq" id="WP_119871088.1">
    <property type="nucleotide sequence ID" value="NZ_BSWF01000001.1"/>
</dbReference>
<dbReference type="AlphaFoldDB" id="A0A3S0XW31"/>
<protein>
    <submittedName>
        <fullName evidence="4">Uncharacterized protein</fullName>
    </submittedName>
</protein>
<dbReference type="Proteomes" id="UP000269351">
    <property type="component" value="Chromosome"/>
</dbReference>
<evidence type="ECO:0000313" key="6">
    <source>
        <dbReference type="Proteomes" id="UP000762586"/>
    </source>
</evidence>
<feature type="transmembrane region" description="Helical" evidence="2">
    <location>
        <begin position="178"/>
        <end position="197"/>
    </location>
</feature>
<dbReference type="EMBL" id="CP065031">
    <property type="protein sequence ID" value="QPK23806.1"/>
    <property type="molecule type" value="Genomic_DNA"/>
</dbReference>
<keyword evidence="6" id="KW-1185">Reference proteome</keyword>
<evidence type="ECO:0000256" key="2">
    <source>
        <dbReference type="SAM" id="Phobius"/>
    </source>
</evidence>
<reference evidence="4 5" key="2">
    <citation type="submission" date="2020-11" db="EMBL/GenBank/DDBJ databases">
        <title>Complete genome sequence of Pectobacterium brasiliense strain F126.</title>
        <authorList>
            <person name="Miroshnikov K."/>
            <person name="Vo T.N.H."/>
            <person name="Khodykina M.V."/>
            <person name="Kabanova A.P."/>
            <person name="Shneider M."/>
            <person name="Korzhenkov A."/>
            <person name="Toschakov S.V."/>
            <person name="Miroshnikov K.A."/>
            <person name="Ignatov A.N."/>
            <person name="Mikhailova Y.V."/>
            <person name="Shelenkov A."/>
            <person name="Yanushevich Y.G."/>
            <person name="Evseev P.V."/>
        </authorList>
    </citation>
    <scope>NUCLEOTIDE SEQUENCE [LARGE SCALE GENOMIC DNA]</scope>
    <source>
        <strain evidence="4 5">F126</strain>
    </source>
</reference>
<keyword evidence="2" id="KW-0472">Membrane</keyword>
<gene>
    <name evidence="4" type="ORF">F126LOC_019655</name>
    <name evidence="3" type="ORF">H4F48_08580</name>
</gene>
<dbReference type="Proteomes" id="UP000762586">
    <property type="component" value="Unassembled WGS sequence"/>
</dbReference>
<name>A0A3S0XW31_9GAMM</name>
<reference evidence="3 6" key="1">
    <citation type="submission" date="2020-07" db="EMBL/GenBank/DDBJ databases">
        <title>A pangenomic view of the genus Pectobacterium provides insights into genome organization, phylogeny, and virulence.</title>
        <authorList>
            <person name="Jonkheer E."/>
            <person name="Brankovics B."/>
            <person name="Houwers I."/>
            <person name="Van Der Wolf J."/>
            <person name="Bonants P."/>
            <person name="Vreeburg R."/>
            <person name="Bollema R."/>
            <person name="De Haan J."/>
            <person name="Berke L."/>
            <person name="De Ridder D."/>
            <person name="Smit S."/>
            <person name="Van Der Lee T.A.J."/>
        </authorList>
    </citation>
    <scope>NUCLEOTIDE SEQUENCE [LARGE SCALE GENOMIC DNA]</scope>
    <source>
        <strain evidence="3 6">NAK:384</strain>
    </source>
</reference>
<feature type="region of interest" description="Disordered" evidence="1">
    <location>
        <begin position="129"/>
        <end position="173"/>
    </location>
</feature>